<evidence type="ECO:0000313" key="3">
    <source>
        <dbReference type="Proteomes" id="UP000325577"/>
    </source>
</evidence>
<dbReference type="GO" id="GO:0010027">
    <property type="term" value="P:thylakoid membrane organization"/>
    <property type="evidence" value="ECO:0007669"/>
    <property type="project" value="InterPro"/>
</dbReference>
<keyword evidence="3" id="KW-1185">Reference proteome</keyword>
<evidence type="ECO:0000256" key="1">
    <source>
        <dbReference type="SAM" id="MobiDB-lite"/>
    </source>
</evidence>
<feature type="compositionally biased region" description="Polar residues" evidence="1">
    <location>
        <begin position="157"/>
        <end position="180"/>
    </location>
</feature>
<dbReference type="PANTHER" id="PTHR35745">
    <property type="entry name" value="BNACNNG14650D PROTEIN"/>
    <property type="match status" value="1"/>
</dbReference>
<accession>A0A5J5C9B6</accession>
<gene>
    <name evidence="2" type="ORF">F0562_002326</name>
</gene>
<sequence length="202" mass="21658">MGFKQASNRIRTSNSGPTHCQASNHHQAHPNVIPRVSRDLPRCCSHLKLKPTGFAARGFPKTSLRCNSSTRPGGPGPGESDSRSVLDAFFLGKALAEALNERIESTVGEFLSAIGRLQAEQQKQVQDFQEDVLERAKRAKEKAARDAMETQGLIPKSSATASSSNDVETSAISPSSSNFRVPTADTDAVPTNNEPIGVSNDD</sequence>
<dbReference type="InterPro" id="IPR040003">
    <property type="entry name" value="PG18-like"/>
</dbReference>
<dbReference type="Pfam" id="PF20711">
    <property type="entry name" value="DUF6825"/>
    <property type="match status" value="1"/>
</dbReference>
<dbReference type="EMBL" id="CM018031">
    <property type="protein sequence ID" value="KAA8550642.1"/>
    <property type="molecule type" value="Genomic_DNA"/>
</dbReference>
<dbReference type="Proteomes" id="UP000325577">
    <property type="component" value="Linkage Group LG0"/>
</dbReference>
<organism evidence="2 3">
    <name type="scientific">Nyssa sinensis</name>
    <dbReference type="NCBI Taxonomy" id="561372"/>
    <lineage>
        <taxon>Eukaryota</taxon>
        <taxon>Viridiplantae</taxon>
        <taxon>Streptophyta</taxon>
        <taxon>Embryophyta</taxon>
        <taxon>Tracheophyta</taxon>
        <taxon>Spermatophyta</taxon>
        <taxon>Magnoliopsida</taxon>
        <taxon>eudicotyledons</taxon>
        <taxon>Gunneridae</taxon>
        <taxon>Pentapetalae</taxon>
        <taxon>asterids</taxon>
        <taxon>Cornales</taxon>
        <taxon>Nyssaceae</taxon>
        <taxon>Nyssa</taxon>
    </lineage>
</organism>
<feature type="region of interest" description="Disordered" evidence="1">
    <location>
        <begin position="1"/>
        <end position="32"/>
    </location>
</feature>
<dbReference type="AlphaFoldDB" id="A0A5J5C9B6"/>
<feature type="compositionally biased region" description="Polar residues" evidence="1">
    <location>
        <begin position="1"/>
        <end position="25"/>
    </location>
</feature>
<dbReference type="PANTHER" id="PTHR35745:SF1">
    <property type="entry name" value="OS04G0513000 PROTEIN"/>
    <property type="match status" value="1"/>
</dbReference>
<evidence type="ECO:0000313" key="2">
    <source>
        <dbReference type="EMBL" id="KAA8550642.1"/>
    </source>
</evidence>
<proteinExistence type="predicted"/>
<feature type="region of interest" description="Disordered" evidence="1">
    <location>
        <begin position="60"/>
        <end position="81"/>
    </location>
</feature>
<name>A0A5J5C9B6_9ASTE</name>
<feature type="region of interest" description="Disordered" evidence="1">
    <location>
        <begin position="137"/>
        <end position="202"/>
    </location>
</feature>
<dbReference type="GO" id="GO:0009535">
    <property type="term" value="C:chloroplast thylakoid membrane"/>
    <property type="evidence" value="ECO:0007669"/>
    <property type="project" value="TreeGrafter"/>
</dbReference>
<dbReference type="OrthoDB" id="532061at2759"/>
<protein>
    <submittedName>
        <fullName evidence="2">Uncharacterized protein</fullName>
    </submittedName>
</protein>
<feature type="compositionally biased region" description="Basic and acidic residues" evidence="1">
    <location>
        <begin position="137"/>
        <end position="148"/>
    </location>
</feature>
<reference evidence="2 3" key="1">
    <citation type="submission" date="2019-09" db="EMBL/GenBank/DDBJ databases">
        <title>A chromosome-level genome assembly of the Chinese tupelo Nyssa sinensis.</title>
        <authorList>
            <person name="Yang X."/>
            <person name="Kang M."/>
            <person name="Yang Y."/>
            <person name="Xiong H."/>
            <person name="Wang M."/>
            <person name="Zhang Z."/>
            <person name="Wang Z."/>
            <person name="Wu H."/>
            <person name="Ma T."/>
            <person name="Liu J."/>
            <person name="Xi Z."/>
        </authorList>
    </citation>
    <scope>NUCLEOTIDE SEQUENCE [LARGE SCALE GENOMIC DNA]</scope>
    <source>
        <strain evidence="2">J267</strain>
        <tissue evidence="2">Leaf</tissue>
    </source>
</reference>